<dbReference type="NCBIfam" id="TIGR01053">
    <property type="entry name" value="LSD1"/>
    <property type="match status" value="2"/>
</dbReference>
<dbReference type="InterPro" id="IPR005735">
    <property type="entry name" value="Znf_LSD1"/>
</dbReference>
<proteinExistence type="predicted"/>
<gene>
    <name evidence="2" type="ORF">SRAS04492_LOCUS1674</name>
</gene>
<organism evidence="2">
    <name type="scientific">Strombidium rassoulzadegani</name>
    <dbReference type="NCBI Taxonomy" id="1082188"/>
    <lineage>
        <taxon>Eukaryota</taxon>
        <taxon>Sar</taxon>
        <taxon>Alveolata</taxon>
        <taxon>Ciliophora</taxon>
        <taxon>Intramacronucleata</taxon>
        <taxon>Spirotrichea</taxon>
        <taxon>Oligotrichia</taxon>
        <taxon>Strombidiidae</taxon>
        <taxon>Strombidium</taxon>
    </lineage>
</organism>
<sequence>MQGFSSETQITERDKHFLVELPSGDLQIAERIAPQKKQRVICYNCKVMLEFAQGPNLIRCSRCQCVNKLPVQMVIHPCQSCRTQIQFPKGSKKVRCGGCQHINIYENADG</sequence>
<reference evidence="2" key="1">
    <citation type="submission" date="2021-01" db="EMBL/GenBank/DDBJ databases">
        <authorList>
            <person name="Corre E."/>
            <person name="Pelletier E."/>
            <person name="Niang G."/>
            <person name="Scheremetjew M."/>
            <person name="Finn R."/>
            <person name="Kale V."/>
            <person name="Holt S."/>
            <person name="Cochrane G."/>
            <person name="Meng A."/>
            <person name="Brown T."/>
            <person name="Cohen L."/>
        </authorList>
    </citation>
    <scope>NUCLEOTIDE SEQUENCE</scope>
    <source>
        <strain evidence="2">Ras09</strain>
    </source>
</reference>
<evidence type="ECO:0000313" key="2">
    <source>
        <dbReference type="EMBL" id="CAE0229890.1"/>
    </source>
</evidence>
<dbReference type="AlphaFoldDB" id="A0A7S3CJA3"/>
<evidence type="ECO:0000259" key="1">
    <source>
        <dbReference type="Pfam" id="PF06943"/>
    </source>
</evidence>
<feature type="domain" description="Zinc finger LSD1-type" evidence="1">
    <location>
        <begin position="78"/>
        <end position="102"/>
    </location>
</feature>
<name>A0A7S3CJA3_9SPIT</name>
<accession>A0A7S3CJA3</accession>
<protein>
    <recommendedName>
        <fullName evidence="1">Zinc finger LSD1-type domain-containing protein</fullName>
    </recommendedName>
</protein>
<dbReference type="Pfam" id="PF06943">
    <property type="entry name" value="zf-LSD1"/>
    <property type="match status" value="1"/>
</dbReference>
<dbReference type="EMBL" id="HBIA01003238">
    <property type="protein sequence ID" value="CAE0229890.1"/>
    <property type="molecule type" value="Transcribed_RNA"/>
</dbReference>